<accession>A0A1W1GZV4</accession>
<name>A0A1W1GZV4_9GAMM</name>
<dbReference type="Proteomes" id="UP000191133">
    <property type="component" value="Unassembled WGS sequence"/>
</dbReference>
<reference evidence="2" key="1">
    <citation type="submission" date="2016-10" db="EMBL/GenBank/DDBJ databases">
        <authorList>
            <person name="Varghese N."/>
        </authorList>
    </citation>
    <scope>NUCLEOTIDE SEQUENCE [LARGE SCALE GENOMIC DNA]</scope>
    <source>
        <strain evidence="2">92MFCol6.1</strain>
    </source>
</reference>
<proteinExistence type="predicted"/>
<dbReference type="AlphaFoldDB" id="A0A1W1GZV4"/>
<protein>
    <submittedName>
        <fullName evidence="1">Uncharacterized protein</fullName>
    </submittedName>
</protein>
<sequence length="222" mass="22261">MTDSRATAFFKGAGRRIANGAIPGNVFDSRGNYMGNGGRAAVATALKFAAGLFGGAPAAQLADRGLSGWVTRGADYGISRVQPESVPIYGAPPSAQSAFVAAPPSATPNLGFPSQSPGGTWNGYLQGQGSVNNFGNQNFTRPGGPLTNWSPASTWGQSIQQGQGSNLNFGNYSPGATATGAVRGGGGAGVGVNSGARRGGGNSVGDAGGARSAFWRKAYEQN</sequence>
<dbReference type="EMBL" id="FWEU01000003">
    <property type="protein sequence ID" value="SLM24883.1"/>
    <property type="molecule type" value="Genomic_DNA"/>
</dbReference>
<evidence type="ECO:0000313" key="1">
    <source>
        <dbReference type="EMBL" id="SLM24883.1"/>
    </source>
</evidence>
<organism evidence="1 2">
    <name type="scientific">Stenotrophomonas indicatrix</name>
    <dbReference type="NCBI Taxonomy" id="2045451"/>
    <lineage>
        <taxon>Bacteria</taxon>
        <taxon>Pseudomonadati</taxon>
        <taxon>Pseudomonadota</taxon>
        <taxon>Gammaproteobacteria</taxon>
        <taxon>Lysobacterales</taxon>
        <taxon>Lysobacteraceae</taxon>
        <taxon>Stenotrophomonas</taxon>
    </lineage>
</organism>
<evidence type="ECO:0000313" key="2">
    <source>
        <dbReference type="Proteomes" id="UP000191133"/>
    </source>
</evidence>
<gene>
    <name evidence="1" type="ORF">SAMN04488690_2611</name>
</gene>